<feature type="non-terminal residue" evidence="2">
    <location>
        <position position="152"/>
    </location>
</feature>
<feature type="compositionally biased region" description="Basic and acidic residues" evidence="1">
    <location>
        <begin position="54"/>
        <end position="72"/>
    </location>
</feature>
<dbReference type="AlphaFoldDB" id="A0A6J4TY98"/>
<feature type="region of interest" description="Disordered" evidence="1">
    <location>
        <begin position="1"/>
        <end position="152"/>
    </location>
</feature>
<gene>
    <name evidence="2" type="ORF">AVDCRST_MAG30-4137</name>
</gene>
<feature type="compositionally biased region" description="Basic residues" evidence="1">
    <location>
        <begin position="116"/>
        <end position="141"/>
    </location>
</feature>
<name>A0A6J4TY98_9ACTN</name>
<feature type="non-terminal residue" evidence="2">
    <location>
        <position position="1"/>
    </location>
</feature>
<dbReference type="EMBL" id="CADCVS010000541">
    <property type="protein sequence ID" value="CAA9534964.1"/>
    <property type="molecule type" value="Genomic_DNA"/>
</dbReference>
<feature type="compositionally biased region" description="Basic residues" evidence="1">
    <location>
        <begin position="14"/>
        <end position="36"/>
    </location>
</feature>
<reference evidence="2" key="1">
    <citation type="submission" date="2020-02" db="EMBL/GenBank/DDBJ databases">
        <authorList>
            <person name="Meier V. D."/>
        </authorList>
    </citation>
    <scope>NUCLEOTIDE SEQUENCE</scope>
    <source>
        <strain evidence="2">AVDCRST_MAG30</strain>
    </source>
</reference>
<protein>
    <submittedName>
        <fullName evidence="2">Uncharacterized protein</fullName>
    </submittedName>
</protein>
<sequence>ARRGPAGRKEEHRGRRADRRLLGARRGRRHRSRVAGRARGDERQGARRRGPRAAGRERLRREGQDGQVDRPLRLPRAQARELAPGEGRPQDARGRLGARGPRRRPHPRDLLARGRPGPRARHAHPRAGRGPAPRHPRRGPPRRVQGPHRVDL</sequence>
<accession>A0A6J4TY98</accession>
<proteinExistence type="predicted"/>
<evidence type="ECO:0000256" key="1">
    <source>
        <dbReference type="SAM" id="MobiDB-lite"/>
    </source>
</evidence>
<evidence type="ECO:0000313" key="2">
    <source>
        <dbReference type="EMBL" id="CAA9534964.1"/>
    </source>
</evidence>
<organism evidence="2">
    <name type="scientific">uncultured Solirubrobacteraceae bacterium</name>
    <dbReference type="NCBI Taxonomy" id="1162706"/>
    <lineage>
        <taxon>Bacteria</taxon>
        <taxon>Bacillati</taxon>
        <taxon>Actinomycetota</taxon>
        <taxon>Thermoleophilia</taxon>
        <taxon>Solirubrobacterales</taxon>
        <taxon>Solirubrobacteraceae</taxon>
        <taxon>environmental samples</taxon>
    </lineage>
</organism>